<accession>A0ABT0PIN3</accession>
<proteinExistence type="predicted"/>
<organism evidence="1 2">
    <name type="scientific">Parendozoicomonas callyspongiae</name>
    <dbReference type="NCBI Taxonomy" id="2942213"/>
    <lineage>
        <taxon>Bacteria</taxon>
        <taxon>Pseudomonadati</taxon>
        <taxon>Pseudomonadota</taxon>
        <taxon>Gammaproteobacteria</taxon>
        <taxon>Oceanospirillales</taxon>
        <taxon>Endozoicomonadaceae</taxon>
        <taxon>Parendozoicomonas</taxon>
    </lineage>
</organism>
<dbReference type="RefSeq" id="WP_249700168.1">
    <property type="nucleotide sequence ID" value="NZ_JAMFLX010000017.1"/>
</dbReference>
<evidence type="ECO:0000313" key="1">
    <source>
        <dbReference type="EMBL" id="MCL6270866.1"/>
    </source>
</evidence>
<reference evidence="1 2" key="1">
    <citation type="submission" date="2022-05" db="EMBL/GenBank/DDBJ databases">
        <authorList>
            <person name="Park J.-S."/>
        </authorList>
    </citation>
    <scope>NUCLEOTIDE SEQUENCE [LARGE SCALE GENOMIC DNA]</scope>
    <source>
        <strain evidence="1 2">2012CJ34-2</strain>
    </source>
</reference>
<sequence length="156" mass="17525">MDKKNPNQKMSGRHQELIDQFHNSNLSPKEFVIRCLANRTVSAADAIDLMTVLKAKVLTRSFALADLSDDDFYRLGLYETMGEDVENNPLFVIQLNNSMREHSEAVSDLLEDFSRKLAELAARNQEDTSGAPDPLVSRQEAMDTILDTLSVDAVQH</sequence>
<gene>
    <name evidence="1" type="ORF">M3P05_13125</name>
</gene>
<dbReference type="EMBL" id="JAMFLX010000017">
    <property type="protein sequence ID" value="MCL6270866.1"/>
    <property type="molecule type" value="Genomic_DNA"/>
</dbReference>
<keyword evidence="2" id="KW-1185">Reference proteome</keyword>
<name>A0ABT0PIN3_9GAMM</name>
<evidence type="ECO:0000313" key="2">
    <source>
        <dbReference type="Proteomes" id="UP001203338"/>
    </source>
</evidence>
<dbReference type="Proteomes" id="UP001203338">
    <property type="component" value="Unassembled WGS sequence"/>
</dbReference>
<comment type="caution">
    <text evidence="1">The sequence shown here is derived from an EMBL/GenBank/DDBJ whole genome shotgun (WGS) entry which is preliminary data.</text>
</comment>
<protein>
    <submittedName>
        <fullName evidence="1">Uncharacterized protein</fullName>
    </submittedName>
</protein>